<comment type="caution">
    <text evidence="1">The sequence shown here is derived from an EMBL/GenBank/DDBJ whole genome shotgun (WGS) entry which is preliminary data.</text>
</comment>
<reference evidence="1 2" key="1">
    <citation type="journal article" date="2021" name="Nat. Plants">
        <title>The Taxus genome provides insights into paclitaxel biosynthesis.</title>
        <authorList>
            <person name="Xiong X."/>
            <person name="Gou J."/>
            <person name="Liao Q."/>
            <person name="Li Y."/>
            <person name="Zhou Q."/>
            <person name="Bi G."/>
            <person name="Li C."/>
            <person name="Du R."/>
            <person name="Wang X."/>
            <person name="Sun T."/>
            <person name="Guo L."/>
            <person name="Liang H."/>
            <person name="Lu P."/>
            <person name="Wu Y."/>
            <person name="Zhang Z."/>
            <person name="Ro D.K."/>
            <person name="Shang Y."/>
            <person name="Huang S."/>
            <person name="Yan J."/>
        </authorList>
    </citation>
    <scope>NUCLEOTIDE SEQUENCE [LARGE SCALE GENOMIC DNA]</scope>
    <source>
        <strain evidence="1">Ta-2019</strain>
    </source>
</reference>
<gene>
    <name evidence="1" type="ORF">KI387_038418</name>
</gene>
<feature type="non-terminal residue" evidence="1">
    <location>
        <position position="57"/>
    </location>
</feature>
<name>A0AA38C7N6_TAXCH</name>
<protein>
    <submittedName>
        <fullName evidence="1">Uncharacterized protein</fullName>
    </submittedName>
</protein>
<keyword evidence="2" id="KW-1185">Reference proteome</keyword>
<evidence type="ECO:0000313" key="2">
    <source>
        <dbReference type="Proteomes" id="UP000824469"/>
    </source>
</evidence>
<accession>A0AA38C7N6</accession>
<organism evidence="1 2">
    <name type="scientific">Taxus chinensis</name>
    <name type="common">Chinese yew</name>
    <name type="synonym">Taxus wallichiana var. chinensis</name>
    <dbReference type="NCBI Taxonomy" id="29808"/>
    <lineage>
        <taxon>Eukaryota</taxon>
        <taxon>Viridiplantae</taxon>
        <taxon>Streptophyta</taxon>
        <taxon>Embryophyta</taxon>
        <taxon>Tracheophyta</taxon>
        <taxon>Spermatophyta</taxon>
        <taxon>Pinopsida</taxon>
        <taxon>Pinidae</taxon>
        <taxon>Conifers II</taxon>
        <taxon>Cupressales</taxon>
        <taxon>Taxaceae</taxon>
        <taxon>Taxus</taxon>
    </lineage>
</organism>
<dbReference type="AlphaFoldDB" id="A0AA38C7N6"/>
<dbReference type="EMBL" id="JAHRHJ020000011">
    <property type="protein sequence ID" value="KAH9294830.1"/>
    <property type="molecule type" value="Genomic_DNA"/>
</dbReference>
<sequence length="57" mass="6396">MDSEGVNIDSSALGFTLVDHKVSQLEYELRNVQSEMAPKGDIAQINHQLDDIMQHVQ</sequence>
<dbReference type="Proteomes" id="UP000824469">
    <property type="component" value="Unassembled WGS sequence"/>
</dbReference>
<evidence type="ECO:0000313" key="1">
    <source>
        <dbReference type="EMBL" id="KAH9294830.1"/>
    </source>
</evidence>
<proteinExistence type="predicted"/>